<dbReference type="PANTHER" id="PTHR10933">
    <property type="entry name" value="IMMUNOGLOBULIN-BINDING PROTEIN 1"/>
    <property type="match status" value="1"/>
</dbReference>
<organism evidence="2 3">
    <name type="scientific">Parascedosporium putredinis</name>
    <dbReference type="NCBI Taxonomy" id="1442378"/>
    <lineage>
        <taxon>Eukaryota</taxon>
        <taxon>Fungi</taxon>
        <taxon>Dikarya</taxon>
        <taxon>Ascomycota</taxon>
        <taxon>Pezizomycotina</taxon>
        <taxon>Sordariomycetes</taxon>
        <taxon>Hypocreomycetidae</taxon>
        <taxon>Microascales</taxon>
        <taxon>Microascaceae</taxon>
        <taxon>Parascedosporium</taxon>
    </lineage>
</organism>
<dbReference type="OrthoDB" id="10261753at2759"/>
<accession>A0A9P1GW26</accession>
<dbReference type="Proteomes" id="UP000838763">
    <property type="component" value="Unassembled WGS sequence"/>
</dbReference>
<keyword evidence="3" id="KW-1185">Reference proteome</keyword>
<dbReference type="AlphaFoldDB" id="A0A9P1GW26"/>
<evidence type="ECO:0000313" key="3">
    <source>
        <dbReference type="Proteomes" id="UP000838763"/>
    </source>
</evidence>
<comment type="caution">
    <text evidence="2">The sequence shown here is derived from an EMBL/GenBank/DDBJ whole genome shotgun (WGS) entry which is preliminary data.</text>
</comment>
<name>A0A9P1GW26_9PEZI</name>
<evidence type="ECO:0000256" key="1">
    <source>
        <dbReference type="SAM" id="MobiDB-lite"/>
    </source>
</evidence>
<dbReference type="GO" id="GO:0051721">
    <property type="term" value="F:protein phosphatase 2A binding"/>
    <property type="evidence" value="ECO:0007669"/>
    <property type="project" value="TreeGrafter"/>
</dbReference>
<dbReference type="PANTHER" id="PTHR10933:SF9">
    <property type="entry name" value="IMMUNOGLOBULIN-BINDING PROTEIN 1"/>
    <property type="match status" value="1"/>
</dbReference>
<dbReference type="GO" id="GO:0005829">
    <property type="term" value="C:cytosol"/>
    <property type="evidence" value="ECO:0007669"/>
    <property type="project" value="TreeGrafter"/>
</dbReference>
<proteinExistence type="predicted"/>
<sequence length="61" mass="6928">MSIDEYLDEEFKRGGGDASFQRPEPDEDNIEKADAETYKAREWDEFTEANPKGSGNTLNRG</sequence>
<dbReference type="InterPro" id="IPR007304">
    <property type="entry name" value="TAP46-like"/>
</dbReference>
<dbReference type="GO" id="GO:0009966">
    <property type="term" value="P:regulation of signal transduction"/>
    <property type="evidence" value="ECO:0007669"/>
    <property type="project" value="InterPro"/>
</dbReference>
<evidence type="ECO:0000313" key="2">
    <source>
        <dbReference type="EMBL" id="CAI4211351.1"/>
    </source>
</evidence>
<reference evidence="2" key="1">
    <citation type="submission" date="2022-11" db="EMBL/GenBank/DDBJ databases">
        <authorList>
            <person name="Scott C."/>
            <person name="Bruce N."/>
        </authorList>
    </citation>
    <scope>NUCLEOTIDE SEQUENCE</scope>
</reference>
<protein>
    <submittedName>
        <fullName evidence="2">Uncharacterized protein</fullName>
    </submittedName>
</protein>
<dbReference type="Pfam" id="PF04177">
    <property type="entry name" value="TAP42"/>
    <property type="match status" value="1"/>
</dbReference>
<dbReference type="GO" id="GO:0035303">
    <property type="term" value="P:regulation of dephosphorylation"/>
    <property type="evidence" value="ECO:0007669"/>
    <property type="project" value="TreeGrafter"/>
</dbReference>
<feature type="compositionally biased region" description="Basic and acidic residues" evidence="1">
    <location>
        <begin position="30"/>
        <end position="44"/>
    </location>
</feature>
<gene>
    <name evidence="2" type="ORF">PPNO1_LOCUS1146</name>
</gene>
<dbReference type="EMBL" id="CALLCH030000001">
    <property type="protein sequence ID" value="CAI4211351.1"/>
    <property type="molecule type" value="Genomic_DNA"/>
</dbReference>
<feature type="region of interest" description="Disordered" evidence="1">
    <location>
        <begin position="1"/>
        <end position="61"/>
    </location>
</feature>